<keyword evidence="2" id="KW-1185">Reference proteome</keyword>
<name>A0A3D9RTX7_9FLAO</name>
<dbReference type="OrthoDB" id="378656at2"/>
<gene>
    <name evidence="1" type="ORF">BX611_0710</name>
</gene>
<dbReference type="RefSeq" id="WP_115878093.1">
    <property type="nucleotide sequence ID" value="NZ_QTTQ01000009.1"/>
</dbReference>
<evidence type="ECO:0000313" key="1">
    <source>
        <dbReference type="EMBL" id="REE83419.1"/>
    </source>
</evidence>
<dbReference type="EMBL" id="QTTQ01000009">
    <property type="protein sequence ID" value="REE83419.1"/>
    <property type="molecule type" value="Genomic_DNA"/>
</dbReference>
<comment type="caution">
    <text evidence="1">The sequence shown here is derived from an EMBL/GenBank/DDBJ whole genome shotgun (WGS) entry which is preliminary data.</text>
</comment>
<reference evidence="1 2" key="1">
    <citation type="submission" date="2018-08" db="EMBL/GenBank/DDBJ databases">
        <title>Genomic Encyclopedia of Type Strains, Phase III (KMG-III): the genomes of soil and plant-associated and newly described type strains.</title>
        <authorList>
            <person name="Whitman W."/>
        </authorList>
    </citation>
    <scope>NUCLEOTIDE SEQUENCE [LARGE SCALE GENOMIC DNA]</scope>
    <source>
        <strain evidence="1 2">325-5</strain>
    </source>
</reference>
<accession>A0A3D9RTX7</accession>
<dbReference type="Proteomes" id="UP000256429">
    <property type="component" value="Unassembled WGS sequence"/>
</dbReference>
<proteinExistence type="predicted"/>
<dbReference type="AlphaFoldDB" id="A0A3D9RTX7"/>
<organism evidence="1 2">
    <name type="scientific">Lutibacter oceani</name>
    <dbReference type="NCBI Taxonomy" id="1853311"/>
    <lineage>
        <taxon>Bacteria</taxon>
        <taxon>Pseudomonadati</taxon>
        <taxon>Bacteroidota</taxon>
        <taxon>Flavobacteriia</taxon>
        <taxon>Flavobacteriales</taxon>
        <taxon>Flavobacteriaceae</taxon>
        <taxon>Lutibacter</taxon>
    </lineage>
</organism>
<protein>
    <submittedName>
        <fullName evidence="1">Uncharacterized protein</fullName>
    </submittedName>
</protein>
<evidence type="ECO:0000313" key="2">
    <source>
        <dbReference type="Proteomes" id="UP000256429"/>
    </source>
</evidence>
<sequence>MNYNLLEKELKKRLDFPYTWGRKQTDDFDKQTNFIYKTFLFKELIEKIESNFCNNLKYNDLKNYALNRWFNFWSAKAIETIFCEHKNVTAHKNSKDKYTDFYISTIPFDHKTTVFPKGFSKSVPYAVEHKRELVEWLYKNQSNQKREHFKNRLFIIVLNFSNPTENWKLKAEILWLQKIISTYLSTFDAQNLESFYFQNQVVKSDIIWAIK</sequence>